<organism evidence="1 2">
    <name type="scientific">Anaeromyxobacter diazotrophicus</name>
    <dbReference type="NCBI Taxonomy" id="2590199"/>
    <lineage>
        <taxon>Bacteria</taxon>
        <taxon>Pseudomonadati</taxon>
        <taxon>Myxococcota</taxon>
        <taxon>Myxococcia</taxon>
        <taxon>Myxococcales</taxon>
        <taxon>Cystobacterineae</taxon>
        <taxon>Anaeromyxobacteraceae</taxon>
        <taxon>Anaeromyxobacter</taxon>
    </lineage>
</organism>
<accession>A0A7I9VJS9</accession>
<dbReference type="AlphaFoldDB" id="A0A7I9VJS9"/>
<dbReference type="EMBL" id="BJTG01000003">
    <property type="protein sequence ID" value="GEJ56625.1"/>
    <property type="molecule type" value="Genomic_DNA"/>
</dbReference>
<sequence>MPRPTGTIEEIIVAAVSQAIAKISPAIQRHVAELAAQELEKNLNVNGNSGRARRGPRRARARGADLTKWVADRRARRVPKFVIEATGLDTKRKIVAKFGEDAAFEKGKPLPKPSKAA</sequence>
<reference evidence="2" key="1">
    <citation type="journal article" date="2020" name="Appl. Environ. Microbiol.">
        <title>Diazotrophic Anaeromyxobacter Isolates from Soils.</title>
        <authorList>
            <person name="Masuda Y."/>
            <person name="Yamanaka H."/>
            <person name="Xu Z.X."/>
            <person name="Shiratori Y."/>
            <person name="Aono T."/>
            <person name="Amachi S."/>
            <person name="Senoo K."/>
            <person name="Itoh H."/>
        </authorList>
    </citation>
    <scope>NUCLEOTIDE SEQUENCE [LARGE SCALE GENOMIC DNA]</scope>
    <source>
        <strain evidence="2">R267</strain>
    </source>
</reference>
<evidence type="ECO:0000313" key="1">
    <source>
        <dbReference type="EMBL" id="GEJ56625.1"/>
    </source>
</evidence>
<comment type="caution">
    <text evidence="1">The sequence shown here is derived from an EMBL/GenBank/DDBJ whole genome shotgun (WGS) entry which is preliminary data.</text>
</comment>
<dbReference type="Proteomes" id="UP000503640">
    <property type="component" value="Unassembled WGS sequence"/>
</dbReference>
<name>A0A7I9VJS9_9BACT</name>
<dbReference type="RefSeq" id="WP_176064130.1">
    <property type="nucleotide sequence ID" value="NZ_BJTG01000003.1"/>
</dbReference>
<evidence type="ECO:0000313" key="2">
    <source>
        <dbReference type="Proteomes" id="UP000503640"/>
    </source>
</evidence>
<keyword evidence="2" id="KW-1185">Reference proteome</keyword>
<proteinExistence type="predicted"/>
<gene>
    <name evidence="1" type="ORF">AMYX_13660</name>
</gene>
<protein>
    <submittedName>
        <fullName evidence="1">Uncharacterized protein</fullName>
    </submittedName>
</protein>